<feature type="region of interest" description="Disordered" evidence="1">
    <location>
        <begin position="1"/>
        <end position="91"/>
    </location>
</feature>
<protein>
    <submittedName>
        <fullName evidence="2">Uncharacterized protein</fullName>
    </submittedName>
</protein>
<dbReference type="EMBL" id="JBBPFD010000019">
    <property type="protein sequence ID" value="KAK7886384.1"/>
    <property type="molecule type" value="Genomic_DNA"/>
</dbReference>
<evidence type="ECO:0000256" key="1">
    <source>
        <dbReference type="SAM" id="MobiDB-lite"/>
    </source>
</evidence>
<keyword evidence="3" id="KW-1185">Reference proteome</keyword>
<accession>A0AAW0MZQ0</accession>
<evidence type="ECO:0000313" key="2">
    <source>
        <dbReference type="EMBL" id="KAK7886384.1"/>
    </source>
</evidence>
<feature type="compositionally biased region" description="Basic residues" evidence="1">
    <location>
        <begin position="8"/>
        <end position="40"/>
    </location>
</feature>
<organism evidence="2 3">
    <name type="scientific">Mugilogobius chulae</name>
    <name type="common">yellowstripe goby</name>
    <dbReference type="NCBI Taxonomy" id="88201"/>
    <lineage>
        <taxon>Eukaryota</taxon>
        <taxon>Metazoa</taxon>
        <taxon>Chordata</taxon>
        <taxon>Craniata</taxon>
        <taxon>Vertebrata</taxon>
        <taxon>Euteleostomi</taxon>
        <taxon>Actinopterygii</taxon>
        <taxon>Neopterygii</taxon>
        <taxon>Teleostei</taxon>
        <taxon>Neoteleostei</taxon>
        <taxon>Acanthomorphata</taxon>
        <taxon>Gobiaria</taxon>
        <taxon>Gobiiformes</taxon>
        <taxon>Gobioidei</taxon>
        <taxon>Gobiidae</taxon>
        <taxon>Gobionellinae</taxon>
        <taxon>Mugilogobius</taxon>
    </lineage>
</organism>
<evidence type="ECO:0000313" key="3">
    <source>
        <dbReference type="Proteomes" id="UP001460270"/>
    </source>
</evidence>
<dbReference type="AlphaFoldDB" id="A0AAW0MZQ0"/>
<reference evidence="3" key="1">
    <citation type="submission" date="2024-04" db="EMBL/GenBank/DDBJ databases">
        <title>Salinicola lusitanus LLJ914,a marine bacterium isolated from the Okinawa Trough.</title>
        <authorList>
            <person name="Li J."/>
        </authorList>
    </citation>
    <scope>NUCLEOTIDE SEQUENCE [LARGE SCALE GENOMIC DNA]</scope>
</reference>
<name>A0AAW0MZQ0_9GOBI</name>
<gene>
    <name evidence="2" type="ORF">WMY93_026005</name>
</gene>
<comment type="caution">
    <text evidence="2">The sequence shown here is derived from an EMBL/GenBank/DDBJ whole genome shotgun (WGS) entry which is preliminary data.</text>
</comment>
<dbReference type="Proteomes" id="UP001460270">
    <property type="component" value="Unassembled WGS sequence"/>
</dbReference>
<proteinExistence type="predicted"/>
<sequence length="360" mass="40684">MNLGVAKVSRKKSTAAIRKHRTGKQSHRRRDKTSKKRQMCKVKSVVVSSCKEEREGKDRLRRPHRSSEHQRSRHRQEGHRSYCSARSLSPGSDSKMFWERGHHSNPRSFIDCCYPDNSSGNSPARKAVGVEEWGRSWGQCTDQHSRRWTEEKFEDWHHPLRASVSPGTWGRRGGSTEEGDWDRWTCGSTDSWEDMAHLGLIQERRHTLLSNRPSSARHVSSPEWWSRQAHSPPCVSRVSPCSCSPCSTTLSELSWEWSTCSGISVDKLTVSSSSCPSSSPHRPPLTVHNVSTPQCELSETHSHVATSPDTDCNSSNIHPGLCTTQSLSQKTAKTLHLPLIGKRPAIQRKARLKRCLIDQE</sequence>